<dbReference type="InterPro" id="IPR012763">
    <property type="entry name" value="DNA_pol_III_sug/sutau_N"/>
</dbReference>
<proteinExistence type="inferred from homology"/>
<keyword evidence="3" id="KW-0067">ATP-binding</keyword>
<dbReference type="InterPro" id="IPR003593">
    <property type="entry name" value="AAA+_ATPase"/>
</dbReference>
<keyword evidence="3" id="KW-0548">Nucleotidyltransferase</keyword>
<dbReference type="EC" id="2.7.7.7" evidence="3"/>
<dbReference type="Pfam" id="PF13177">
    <property type="entry name" value="DNA_pol3_delta2"/>
    <property type="match status" value="1"/>
</dbReference>
<name>A0A1F7JKH7_9BACT</name>
<evidence type="ECO:0000313" key="5">
    <source>
        <dbReference type="EMBL" id="OGK56108.1"/>
    </source>
</evidence>
<dbReference type="GO" id="GO:0005524">
    <property type="term" value="F:ATP binding"/>
    <property type="evidence" value="ECO:0007669"/>
    <property type="project" value="UniProtKB-KW"/>
</dbReference>
<dbReference type="InterPro" id="IPR027417">
    <property type="entry name" value="P-loop_NTPase"/>
</dbReference>
<evidence type="ECO:0000256" key="1">
    <source>
        <dbReference type="ARBA" id="ARBA00022932"/>
    </source>
</evidence>
<feature type="domain" description="AAA+ ATPase" evidence="4">
    <location>
        <begin position="32"/>
        <end position="180"/>
    </location>
</feature>
<dbReference type="PANTHER" id="PTHR11669">
    <property type="entry name" value="REPLICATION FACTOR C / DNA POLYMERASE III GAMMA-TAU SUBUNIT"/>
    <property type="match status" value="1"/>
</dbReference>
<protein>
    <recommendedName>
        <fullName evidence="3">DNA polymerase III subunit gamma/tau</fullName>
        <ecNumber evidence="3">2.7.7.7</ecNumber>
    </recommendedName>
</protein>
<dbReference type="EMBL" id="MGAY01000047">
    <property type="protein sequence ID" value="OGK56108.1"/>
    <property type="molecule type" value="Genomic_DNA"/>
</dbReference>
<dbReference type="GO" id="GO:0009360">
    <property type="term" value="C:DNA polymerase III complex"/>
    <property type="evidence" value="ECO:0007669"/>
    <property type="project" value="InterPro"/>
</dbReference>
<gene>
    <name evidence="3" type="primary">dnaX</name>
    <name evidence="5" type="ORF">A3J15_01800</name>
</gene>
<feature type="non-terminal residue" evidence="5">
    <location>
        <position position="328"/>
    </location>
</feature>
<comment type="function">
    <text evidence="3">DNA polymerase III is a complex, multichain enzyme responsible for most of the replicative synthesis in bacteria. This DNA polymerase also exhibits 3' to 5' exonuclease activity.</text>
</comment>
<keyword evidence="1 3" id="KW-0239">DNA-directed DNA polymerase</keyword>
<keyword evidence="3" id="KW-0235">DNA replication</keyword>
<evidence type="ECO:0000256" key="2">
    <source>
        <dbReference type="ARBA" id="ARBA00049244"/>
    </source>
</evidence>
<dbReference type="AlphaFoldDB" id="A0A1F7JKH7"/>
<comment type="similarity">
    <text evidence="3">Belongs to the DnaX/STICHEL family.</text>
</comment>
<dbReference type="NCBIfam" id="TIGR02397">
    <property type="entry name" value="dnaX_nterm"/>
    <property type="match status" value="1"/>
</dbReference>
<reference evidence="5 6" key="1">
    <citation type="journal article" date="2016" name="Nat. Commun.">
        <title>Thousands of microbial genomes shed light on interconnected biogeochemical processes in an aquifer system.</title>
        <authorList>
            <person name="Anantharaman K."/>
            <person name="Brown C.T."/>
            <person name="Hug L.A."/>
            <person name="Sharon I."/>
            <person name="Castelle C.J."/>
            <person name="Probst A.J."/>
            <person name="Thomas B.C."/>
            <person name="Singh A."/>
            <person name="Wilkins M.J."/>
            <person name="Karaoz U."/>
            <person name="Brodie E.L."/>
            <person name="Williams K.H."/>
            <person name="Hubbard S.S."/>
            <person name="Banfield J.F."/>
        </authorList>
    </citation>
    <scope>NUCLEOTIDE SEQUENCE [LARGE SCALE GENOMIC DNA]</scope>
</reference>
<keyword evidence="3" id="KW-0808">Transferase</keyword>
<evidence type="ECO:0000259" key="4">
    <source>
        <dbReference type="SMART" id="SM00382"/>
    </source>
</evidence>
<dbReference type="SMART" id="SM00382">
    <property type="entry name" value="AAA"/>
    <property type="match status" value="1"/>
</dbReference>
<keyword evidence="3" id="KW-0547">Nucleotide-binding</keyword>
<organism evidence="5 6">
    <name type="scientific">Candidatus Roizmanbacteria bacterium RIFCSPLOWO2_02_FULL_38_10</name>
    <dbReference type="NCBI Taxonomy" id="1802074"/>
    <lineage>
        <taxon>Bacteria</taxon>
        <taxon>Candidatus Roizmaniibacteriota</taxon>
    </lineage>
</organism>
<evidence type="ECO:0000256" key="3">
    <source>
        <dbReference type="RuleBase" id="RU364063"/>
    </source>
</evidence>
<evidence type="ECO:0000313" key="6">
    <source>
        <dbReference type="Proteomes" id="UP000176376"/>
    </source>
</evidence>
<dbReference type="SUPFAM" id="SSF52540">
    <property type="entry name" value="P-loop containing nucleoside triphosphate hydrolases"/>
    <property type="match status" value="1"/>
</dbReference>
<accession>A0A1F7JKH7</accession>
<dbReference type="CDD" id="cd00009">
    <property type="entry name" value="AAA"/>
    <property type="match status" value="1"/>
</dbReference>
<comment type="caution">
    <text evidence="5">The sequence shown here is derived from an EMBL/GenBank/DDBJ whole genome shotgun (WGS) entry which is preliminary data.</text>
</comment>
<sequence>MYYLKYRPQTINEIDLQDVASEITAILGKKTIPHALLLTGQKGIGKTSVARIITKAINCEKNRFAEKSESIEPCNLCYSCKTITSGQNLDCLEIDAATNRKIDEMRDLIDKVKFLPLKARYKVYIIDEVHMLTKEAFNALLKTLEEPPSKTIFILATTEIDKMPKTIVSRCLHINFPKAKDVHIIHMLKRIIKNEKITAPDDVLVTIAQNSDNSFRDATKILEQAVISNRLTIDGIHETIGFKLLDQDLLLLISEQKIKEILINLEMYEKKGGQFKPLIEYYLNRLHLLLLFKKGLDSPETKDYNLSISQITKLIKLFSEAYRNLKYT</sequence>
<dbReference type="STRING" id="1802074.A3J15_01800"/>
<dbReference type="PANTHER" id="PTHR11669:SF0">
    <property type="entry name" value="PROTEIN STICHEL-LIKE 2"/>
    <property type="match status" value="1"/>
</dbReference>
<dbReference type="Gene3D" id="1.10.8.60">
    <property type="match status" value="1"/>
</dbReference>
<dbReference type="GO" id="GO:0003887">
    <property type="term" value="F:DNA-directed DNA polymerase activity"/>
    <property type="evidence" value="ECO:0007669"/>
    <property type="project" value="UniProtKB-KW"/>
</dbReference>
<comment type="subunit">
    <text evidence="3">DNA polymerase III contains a core (composed of alpha, epsilon and theta chains) that associates with a tau subunit. This core dimerizes to form the POLIII' complex. PolIII' associates with the gamma complex (composed of gamma, delta, delta', psi and chi chains) and with the beta chain to form the complete DNA polymerase III complex.</text>
</comment>
<dbReference type="Proteomes" id="UP000176376">
    <property type="component" value="Unassembled WGS sequence"/>
</dbReference>
<dbReference type="InterPro" id="IPR050238">
    <property type="entry name" value="DNA_Rep/Repair_Clamp_Loader"/>
</dbReference>
<comment type="catalytic activity">
    <reaction evidence="2 3">
        <text>DNA(n) + a 2'-deoxyribonucleoside 5'-triphosphate = DNA(n+1) + diphosphate</text>
        <dbReference type="Rhea" id="RHEA:22508"/>
        <dbReference type="Rhea" id="RHEA-COMP:17339"/>
        <dbReference type="Rhea" id="RHEA-COMP:17340"/>
        <dbReference type="ChEBI" id="CHEBI:33019"/>
        <dbReference type="ChEBI" id="CHEBI:61560"/>
        <dbReference type="ChEBI" id="CHEBI:173112"/>
        <dbReference type="EC" id="2.7.7.7"/>
    </reaction>
</comment>
<dbReference type="Gene3D" id="3.40.50.300">
    <property type="entry name" value="P-loop containing nucleotide triphosphate hydrolases"/>
    <property type="match status" value="1"/>
</dbReference>
<dbReference type="GO" id="GO:0006261">
    <property type="term" value="P:DNA-templated DNA replication"/>
    <property type="evidence" value="ECO:0007669"/>
    <property type="project" value="TreeGrafter"/>
</dbReference>